<evidence type="ECO:0000313" key="2">
    <source>
        <dbReference type="EMBL" id="GIZ95246.1"/>
    </source>
</evidence>
<accession>A0AA37CIR2</accession>
<dbReference type="RefSeq" id="WP_203792095.1">
    <property type="nucleotide sequence ID" value="NZ_AP024354.1"/>
</dbReference>
<sequence>MSAHCLICDSTAVISKDAAKAIALLICTLNGFLRATQQPCHSQPKPPMCDSPVEQAFNLMLDGVAGALNSWTDSQAFIRDVQRYQFMDYDCLCLRCGAKFDASAPPE</sequence>
<gene>
    <name evidence="1" type="ORF">KAM435_42000</name>
    <name evidence="2" type="ORF">KAM436_42140</name>
</gene>
<evidence type="ECO:0000313" key="3">
    <source>
        <dbReference type="Proteomes" id="UP000887212"/>
    </source>
</evidence>
<comment type="caution">
    <text evidence="1">The sequence shown here is derived from an EMBL/GenBank/DDBJ whole genome shotgun (WGS) entry which is preliminary data.</text>
</comment>
<dbReference type="EMBL" id="BPMS01000038">
    <property type="protein sequence ID" value="GIZ90873.1"/>
    <property type="molecule type" value="Genomic_DNA"/>
</dbReference>
<evidence type="ECO:0000313" key="4">
    <source>
        <dbReference type="Proteomes" id="UP000887228"/>
    </source>
</evidence>
<organism evidence="1 3">
    <name type="scientific">Aquipseudomonas alcaligenes</name>
    <name type="common">Pseudomonas alcaligenes</name>
    <dbReference type="NCBI Taxonomy" id="43263"/>
    <lineage>
        <taxon>Bacteria</taxon>
        <taxon>Pseudomonadati</taxon>
        <taxon>Pseudomonadota</taxon>
        <taxon>Gammaproteobacteria</taxon>
        <taxon>Pseudomonadales</taxon>
        <taxon>Pseudomonadaceae</taxon>
        <taxon>Aquipseudomonas</taxon>
    </lineage>
</organism>
<dbReference type="EMBL" id="BPMT01000037">
    <property type="protein sequence ID" value="GIZ95246.1"/>
    <property type="molecule type" value="Genomic_DNA"/>
</dbReference>
<dbReference type="Proteomes" id="UP000887212">
    <property type="component" value="Unassembled WGS sequence"/>
</dbReference>
<proteinExistence type="predicted"/>
<evidence type="ECO:0000313" key="1">
    <source>
        <dbReference type="EMBL" id="GIZ90873.1"/>
    </source>
</evidence>
<dbReference type="Proteomes" id="UP000887228">
    <property type="component" value="Unassembled WGS sequence"/>
</dbReference>
<name>A0AA37CIR2_AQUAC</name>
<protein>
    <submittedName>
        <fullName evidence="1">Uncharacterized protein</fullName>
    </submittedName>
</protein>
<reference evidence="1 4" key="1">
    <citation type="submission" date="2021-07" db="EMBL/GenBank/DDBJ databases">
        <title>Whole genome sequencing of carbapenem-resistant Pseudomonas spp. isolated in Japan.</title>
        <authorList>
            <person name="Suzuki M."/>
            <person name="Maehana S."/>
            <person name="Kitasato H."/>
        </authorList>
    </citation>
    <scope>NUCLEOTIDE SEQUENCE</scope>
    <source>
        <strain evidence="1">KAM435</strain>
        <strain evidence="2 4">KAM436</strain>
    </source>
</reference>
<dbReference type="AlphaFoldDB" id="A0AA37CIR2"/>